<keyword evidence="22" id="KW-1185">Reference proteome</keyword>
<evidence type="ECO:0000256" key="18">
    <source>
        <dbReference type="SAM" id="Phobius"/>
    </source>
</evidence>
<keyword evidence="10" id="KW-0547">Nucleotide-binding</keyword>
<evidence type="ECO:0000256" key="15">
    <source>
        <dbReference type="ARBA" id="ARBA00023137"/>
    </source>
</evidence>
<accession>A0A6H1U3N5</accession>
<dbReference type="Pfam" id="PF02706">
    <property type="entry name" value="Wzz"/>
    <property type="match status" value="1"/>
</dbReference>
<evidence type="ECO:0000313" key="21">
    <source>
        <dbReference type="EMBL" id="QIZ73482.1"/>
    </source>
</evidence>
<evidence type="ECO:0000259" key="19">
    <source>
        <dbReference type="Pfam" id="PF02706"/>
    </source>
</evidence>
<keyword evidence="12" id="KW-0067">ATP-binding</keyword>
<keyword evidence="6" id="KW-1003">Cell membrane</keyword>
<evidence type="ECO:0000256" key="17">
    <source>
        <dbReference type="SAM" id="Coils"/>
    </source>
</evidence>
<dbReference type="SUPFAM" id="SSF52540">
    <property type="entry name" value="P-loop containing nucleoside triphosphate hydrolases"/>
    <property type="match status" value="1"/>
</dbReference>
<evidence type="ECO:0000256" key="5">
    <source>
        <dbReference type="ARBA" id="ARBA00011903"/>
    </source>
</evidence>
<sequence>METTPNSQPIVFQSGQSPQMISVPYVPEYMDPDEEELDLGQLFDVIRRRALVILGVAGVVTAAVGFWTANQTPEYQGQFRILVEPVVSDQDKFSQLSSMAGGLGAAFLQGESSGLDYDSQIEVLKSPKLIDPIVQQLQVRYPETSYKSLVGGQESPLQIDRLNNNTKIIEISYQDTDPEKILFVLSQVEKGYLRYSLEDRQSNIRQGIQFIDDQLPQLRQRVDTLQEQLQEFRQQTNLIEPSVQGEQLAEQMTKVNDQLLEAQTAVEQGRELVINLREQLGQEPEEAIALSVLSEAPGYQELLRKLQELEQKIYTESTRFKPESPQIQVLLEQRNKLLPLLRKEAQTVLGQNLGNAAVTPESFPFQSTVRLELTQQMVDAFNKFELAKLRYSAIAQAANALQKQLNEFPAIVRQYTDLQRELQVASNTLNELLARREGLRVDAAQKEVPWEIIAKPEIPKNEEGELVPVSPKVLRNLVLGAMLGLMLGFGAALLVERLDNVFHDPDDLKDVTRVPLLGTIPASDSAKELPIADRDRPGELYYPKDFPFTEAFRTLHANLRFLNPNKSIRSLVIGSATPAEGKSTVAVNLAQAAAAMGQRVLLVDADLRWPQVHTRLGIQNRKGLSHILAKNLEVSEAIARSPVEENLYLLTAGALTPDPTRLLSSDKMQQLMQQWESSFDLVIYDTPPLLGVVDARLLAANTDGLALVVSIGETERPAVTRAIEELQKSNINVLGTIGNGVKGSTNNFYYDSQRYDRYNGDRESLEEEEPLPLEPS</sequence>
<evidence type="ECO:0000256" key="16">
    <source>
        <dbReference type="ARBA" id="ARBA00051245"/>
    </source>
</evidence>
<keyword evidence="9 18" id="KW-0812">Transmembrane</keyword>
<comment type="catalytic activity">
    <reaction evidence="16">
        <text>L-tyrosyl-[protein] + ATP = O-phospho-L-tyrosyl-[protein] + ADP + H(+)</text>
        <dbReference type="Rhea" id="RHEA:10596"/>
        <dbReference type="Rhea" id="RHEA-COMP:10136"/>
        <dbReference type="Rhea" id="RHEA-COMP:20101"/>
        <dbReference type="ChEBI" id="CHEBI:15378"/>
        <dbReference type="ChEBI" id="CHEBI:30616"/>
        <dbReference type="ChEBI" id="CHEBI:46858"/>
        <dbReference type="ChEBI" id="CHEBI:61978"/>
        <dbReference type="ChEBI" id="CHEBI:456216"/>
        <dbReference type="EC" id="2.7.10.2"/>
    </reaction>
</comment>
<evidence type="ECO:0000256" key="6">
    <source>
        <dbReference type="ARBA" id="ARBA00022475"/>
    </source>
</evidence>
<evidence type="ECO:0000256" key="7">
    <source>
        <dbReference type="ARBA" id="ARBA00022519"/>
    </source>
</evidence>
<dbReference type="CDD" id="cd05387">
    <property type="entry name" value="BY-kinase"/>
    <property type="match status" value="1"/>
</dbReference>
<dbReference type="RefSeq" id="WP_168571628.1">
    <property type="nucleotide sequence ID" value="NZ_CP051167.1"/>
</dbReference>
<keyword evidence="8 21" id="KW-0808">Transferase</keyword>
<dbReference type="PANTHER" id="PTHR32309:SF13">
    <property type="entry name" value="FERRIC ENTEROBACTIN TRANSPORT PROTEIN FEPE"/>
    <property type="match status" value="1"/>
</dbReference>
<comment type="similarity">
    <text evidence="4">Belongs to the etk/wzc family.</text>
</comment>
<dbReference type="InterPro" id="IPR050445">
    <property type="entry name" value="Bact_polysacc_biosynth/exp"/>
</dbReference>
<evidence type="ECO:0000256" key="4">
    <source>
        <dbReference type="ARBA" id="ARBA00008883"/>
    </source>
</evidence>
<evidence type="ECO:0000256" key="14">
    <source>
        <dbReference type="ARBA" id="ARBA00023136"/>
    </source>
</evidence>
<dbReference type="Proteomes" id="UP000500857">
    <property type="component" value="Chromosome"/>
</dbReference>
<dbReference type="AlphaFoldDB" id="A0A6H1U3N5"/>
<organism evidence="21 22">
    <name type="scientific">Oxynema aestuarii AP17</name>
    <dbReference type="NCBI Taxonomy" id="2064643"/>
    <lineage>
        <taxon>Bacteria</taxon>
        <taxon>Bacillati</taxon>
        <taxon>Cyanobacteriota</taxon>
        <taxon>Cyanophyceae</taxon>
        <taxon>Oscillatoriophycideae</taxon>
        <taxon>Oscillatoriales</taxon>
        <taxon>Oscillatoriaceae</taxon>
        <taxon>Oxynema</taxon>
        <taxon>Oxynema aestuarii</taxon>
    </lineage>
</organism>
<dbReference type="Gene3D" id="3.40.50.300">
    <property type="entry name" value="P-loop containing nucleotide triphosphate hydrolases"/>
    <property type="match status" value="1"/>
</dbReference>
<keyword evidence="11 21" id="KW-0418">Kinase</keyword>
<dbReference type="NCBIfam" id="TIGR01007">
    <property type="entry name" value="eps_fam"/>
    <property type="match status" value="1"/>
</dbReference>
<evidence type="ECO:0000256" key="8">
    <source>
        <dbReference type="ARBA" id="ARBA00022679"/>
    </source>
</evidence>
<feature type="domain" description="Polysaccharide chain length determinant N-terminal" evidence="19">
    <location>
        <begin position="35"/>
        <end position="137"/>
    </location>
</feature>
<dbReference type="EC" id="2.7.10.2" evidence="5"/>
<keyword evidence="17" id="KW-0175">Coiled coil</keyword>
<keyword evidence="15" id="KW-0829">Tyrosine-protein kinase</keyword>
<dbReference type="EMBL" id="CP051167">
    <property type="protein sequence ID" value="QIZ73482.1"/>
    <property type="molecule type" value="Genomic_DNA"/>
</dbReference>
<evidence type="ECO:0000256" key="11">
    <source>
        <dbReference type="ARBA" id="ARBA00022777"/>
    </source>
</evidence>
<evidence type="ECO:0000256" key="12">
    <source>
        <dbReference type="ARBA" id="ARBA00022840"/>
    </source>
</evidence>
<evidence type="ECO:0000256" key="3">
    <source>
        <dbReference type="ARBA" id="ARBA00007316"/>
    </source>
</evidence>
<feature type="transmembrane region" description="Helical" evidence="18">
    <location>
        <begin position="50"/>
        <end position="69"/>
    </location>
</feature>
<dbReference type="GO" id="GO:0005524">
    <property type="term" value="F:ATP binding"/>
    <property type="evidence" value="ECO:0007669"/>
    <property type="project" value="UniProtKB-KW"/>
</dbReference>
<dbReference type="GO" id="GO:0004715">
    <property type="term" value="F:non-membrane spanning protein tyrosine kinase activity"/>
    <property type="evidence" value="ECO:0007669"/>
    <property type="project" value="UniProtKB-EC"/>
</dbReference>
<feature type="coiled-coil region" evidence="17">
    <location>
        <begin position="208"/>
        <end position="235"/>
    </location>
</feature>
<name>A0A6H1U3N5_9CYAN</name>
<keyword evidence="13 18" id="KW-1133">Transmembrane helix</keyword>
<dbReference type="PANTHER" id="PTHR32309">
    <property type="entry name" value="TYROSINE-PROTEIN KINASE"/>
    <property type="match status" value="1"/>
</dbReference>
<evidence type="ECO:0000256" key="2">
    <source>
        <dbReference type="ARBA" id="ARBA00006683"/>
    </source>
</evidence>
<keyword evidence="7" id="KW-0997">Cell inner membrane</keyword>
<reference evidence="21 22" key="1">
    <citation type="submission" date="2020-04" db="EMBL/GenBank/DDBJ databases">
        <authorList>
            <person name="Basu S."/>
            <person name="Maruthanayagam V."/>
            <person name="Chakraborty S."/>
            <person name="Pramanik A."/>
            <person name="Mukherjee J."/>
            <person name="Brink B."/>
        </authorList>
    </citation>
    <scope>NUCLEOTIDE SEQUENCE [LARGE SCALE GENOMIC DNA]</scope>
    <source>
        <strain evidence="21 22">AP17</strain>
    </source>
</reference>
<gene>
    <name evidence="21" type="ORF">HCG48_25170</name>
</gene>
<evidence type="ECO:0000313" key="22">
    <source>
        <dbReference type="Proteomes" id="UP000500857"/>
    </source>
</evidence>
<dbReference type="GO" id="GO:0005886">
    <property type="term" value="C:plasma membrane"/>
    <property type="evidence" value="ECO:0007669"/>
    <property type="project" value="UniProtKB-SubCell"/>
</dbReference>
<proteinExistence type="inferred from homology"/>
<protein>
    <recommendedName>
        <fullName evidence="5">non-specific protein-tyrosine kinase</fullName>
        <ecNumber evidence="5">2.7.10.2</ecNumber>
    </recommendedName>
</protein>
<feature type="domain" description="AAA" evidence="20">
    <location>
        <begin position="581"/>
        <end position="700"/>
    </location>
</feature>
<dbReference type="InterPro" id="IPR027417">
    <property type="entry name" value="P-loop_NTPase"/>
</dbReference>
<dbReference type="Pfam" id="PF13614">
    <property type="entry name" value="AAA_31"/>
    <property type="match status" value="1"/>
</dbReference>
<evidence type="ECO:0000259" key="20">
    <source>
        <dbReference type="Pfam" id="PF13614"/>
    </source>
</evidence>
<comment type="similarity">
    <text evidence="3">Belongs to the CpsD/CapB family.</text>
</comment>
<evidence type="ECO:0000256" key="1">
    <source>
        <dbReference type="ARBA" id="ARBA00004429"/>
    </source>
</evidence>
<comment type="subcellular location">
    <subcellularLocation>
        <location evidence="1">Cell inner membrane</location>
        <topology evidence="1">Multi-pass membrane protein</topology>
    </subcellularLocation>
</comment>
<dbReference type="InterPro" id="IPR025669">
    <property type="entry name" value="AAA_dom"/>
</dbReference>
<keyword evidence="14 18" id="KW-0472">Membrane</keyword>
<dbReference type="InterPro" id="IPR003856">
    <property type="entry name" value="LPS_length_determ_N"/>
</dbReference>
<evidence type="ECO:0000256" key="13">
    <source>
        <dbReference type="ARBA" id="ARBA00022989"/>
    </source>
</evidence>
<comment type="similarity">
    <text evidence="2">Belongs to the CpsC/CapA family.</text>
</comment>
<dbReference type="KEGG" id="oxy:HCG48_25170"/>
<evidence type="ECO:0000256" key="9">
    <source>
        <dbReference type="ARBA" id="ARBA00022692"/>
    </source>
</evidence>
<dbReference type="InterPro" id="IPR005702">
    <property type="entry name" value="Wzc-like_C"/>
</dbReference>
<evidence type="ECO:0000256" key="10">
    <source>
        <dbReference type="ARBA" id="ARBA00022741"/>
    </source>
</evidence>